<feature type="transmembrane region" description="Helical" evidence="6">
    <location>
        <begin position="449"/>
        <end position="467"/>
    </location>
</feature>
<feature type="transmembrane region" description="Helical" evidence="6">
    <location>
        <begin position="355"/>
        <end position="373"/>
    </location>
</feature>
<evidence type="ECO:0000256" key="3">
    <source>
        <dbReference type="ARBA" id="ARBA00022692"/>
    </source>
</evidence>
<evidence type="ECO:0000256" key="4">
    <source>
        <dbReference type="ARBA" id="ARBA00022989"/>
    </source>
</evidence>
<dbReference type="InterPro" id="IPR032694">
    <property type="entry name" value="CopC/D"/>
</dbReference>
<evidence type="ECO:0000256" key="5">
    <source>
        <dbReference type="ARBA" id="ARBA00023136"/>
    </source>
</evidence>
<keyword evidence="3 6" id="KW-0812">Transmembrane</keyword>
<feature type="transmembrane region" description="Helical" evidence="6">
    <location>
        <begin position="409"/>
        <end position="428"/>
    </location>
</feature>
<keyword evidence="5 6" id="KW-0472">Membrane</keyword>
<feature type="domain" description="Copper resistance protein D" evidence="7">
    <location>
        <begin position="220"/>
        <end position="314"/>
    </location>
</feature>
<evidence type="ECO:0000313" key="8">
    <source>
        <dbReference type="EMBL" id="PPK65363.1"/>
    </source>
</evidence>
<evidence type="ECO:0000256" key="1">
    <source>
        <dbReference type="ARBA" id="ARBA00004651"/>
    </source>
</evidence>
<comment type="caution">
    <text evidence="8">The sequence shown here is derived from an EMBL/GenBank/DDBJ whole genome shotgun (WGS) entry which is preliminary data.</text>
</comment>
<proteinExistence type="predicted"/>
<feature type="transmembrane region" description="Helical" evidence="6">
    <location>
        <begin position="500"/>
        <end position="521"/>
    </location>
</feature>
<feature type="transmembrane region" description="Helical" evidence="6">
    <location>
        <begin position="296"/>
        <end position="314"/>
    </location>
</feature>
<feature type="transmembrane region" description="Helical" evidence="6">
    <location>
        <begin position="224"/>
        <end position="244"/>
    </location>
</feature>
<accession>A0A2S6GJI8</accession>
<name>A0A2S6GJI8_9PSEU</name>
<evidence type="ECO:0000259" key="7">
    <source>
        <dbReference type="Pfam" id="PF05425"/>
    </source>
</evidence>
<keyword evidence="9" id="KW-1185">Reference proteome</keyword>
<dbReference type="EMBL" id="PTIX01000014">
    <property type="protein sequence ID" value="PPK65363.1"/>
    <property type="molecule type" value="Genomic_DNA"/>
</dbReference>
<evidence type="ECO:0000256" key="6">
    <source>
        <dbReference type="SAM" id="Phobius"/>
    </source>
</evidence>
<dbReference type="GO" id="GO:0005886">
    <property type="term" value="C:plasma membrane"/>
    <property type="evidence" value="ECO:0007669"/>
    <property type="project" value="UniProtKB-SubCell"/>
</dbReference>
<organism evidence="8 9">
    <name type="scientific">Actinokineospora auranticolor</name>
    <dbReference type="NCBI Taxonomy" id="155976"/>
    <lineage>
        <taxon>Bacteria</taxon>
        <taxon>Bacillati</taxon>
        <taxon>Actinomycetota</taxon>
        <taxon>Actinomycetes</taxon>
        <taxon>Pseudonocardiales</taxon>
        <taxon>Pseudonocardiaceae</taxon>
        <taxon>Actinokineospora</taxon>
    </lineage>
</organism>
<feature type="transmembrane region" description="Helical" evidence="6">
    <location>
        <begin position="473"/>
        <end position="493"/>
    </location>
</feature>
<dbReference type="Pfam" id="PF05425">
    <property type="entry name" value="CopD"/>
    <property type="match status" value="1"/>
</dbReference>
<evidence type="ECO:0000313" key="9">
    <source>
        <dbReference type="Proteomes" id="UP000239203"/>
    </source>
</evidence>
<feature type="transmembrane region" description="Helical" evidence="6">
    <location>
        <begin position="256"/>
        <end position="276"/>
    </location>
</feature>
<feature type="transmembrane region" description="Helical" evidence="6">
    <location>
        <begin position="131"/>
        <end position="152"/>
    </location>
</feature>
<keyword evidence="2" id="KW-1003">Cell membrane</keyword>
<dbReference type="GO" id="GO:0006825">
    <property type="term" value="P:copper ion transport"/>
    <property type="evidence" value="ECO:0007669"/>
    <property type="project" value="InterPro"/>
</dbReference>
<dbReference type="InterPro" id="IPR019108">
    <property type="entry name" value="Caa3_assmbl_CtaG-rel"/>
</dbReference>
<feature type="transmembrane region" description="Helical" evidence="6">
    <location>
        <begin position="541"/>
        <end position="560"/>
    </location>
</feature>
<feature type="transmembrane region" description="Helical" evidence="6">
    <location>
        <begin position="58"/>
        <end position="78"/>
    </location>
</feature>
<protein>
    <submittedName>
        <fullName evidence="8">Putative copper resistance protein D</fullName>
    </submittedName>
</protein>
<dbReference type="PANTHER" id="PTHR34820:SF4">
    <property type="entry name" value="INNER MEMBRANE PROTEIN YEBZ"/>
    <property type="match status" value="1"/>
</dbReference>
<gene>
    <name evidence="8" type="ORF">CLV40_11415</name>
</gene>
<dbReference type="Proteomes" id="UP000239203">
    <property type="component" value="Unassembled WGS sequence"/>
</dbReference>
<dbReference type="PANTHER" id="PTHR34820">
    <property type="entry name" value="INNER MEMBRANE PROTEIN YEBZ"/>
    <property type="match status" value="1"/>
</dbReference>
<feature type="transmembrane region" description="Helical" evidence="6">
    <location>
        <begin position="159"/>
        <end position="179"/>
    </location>
</feature>
<dbReference type="InterPro" id="IPR008457">
    <property type="entry name" value="Cu-R_CopD_dom"/>
</dbReference>
<sequence>MNRRIWFARTGALRPLIGAGIASGAVVAVGVSAAAPPPVVGLPDAGAFVRMALPGARVVAEVAAVGVVGALVLAALLASTGDDRDKAVRVAGRLAGWWAILSAFMVVLTVADALGQGIPEVFRVLGPAVGRLSVALAWLVVANLAALVWVGSRLELPPGWLLAGAIVGVAPVALTGHSSSGGDHDIASDSLMLHVIAMSVWAGGLVALLAVARRSYGATAARTYSAIALACWIAVVVTGLVNASLRLAVDELGTRYGLLVVAKLAAAILLGGFGYLHRQRTLRQLDSAQARPFLRLAAVEVLLMLVTIGLAVGLSRTPSPLGARRRLSATEVLIGFPLPDPPSLGRLLAGWRPDLVFGTLAVAAAVWYLYRVGRRTEPWPVERTVAWLAGCAVLFIATCSGLGEYEPAVFSAHTVVRLLVGLVAPALLALGKPRALLGPVRVWLPRPEVAAFAASAIPVVLYGFGLYDGLAGQHWARLVILGCSLAAGVALFARTSRTPVVVVALAHGLTGLVLLCRETALGRGFYSRLALEWPHDVNGDQVLAGWVTLGVAVVVAGYAVRPAVVKPLLGVPSRTG</sequence>
<dbReference type="AlphaFoldDB" id="A0A2S6GJI8"/>
<evidence type="ECO:0000256" key="2">
    <source>
        <dbReference type="ARBA" id="ARBA00022475"/>
    </source>
</evidence>
<dbReference type="Pfam" id="PF09678">
    <property type="entry name" value="Caa3_CtaG"/>
    <property type="match status" value="1"/>
</dbReference>
<keyword evidence="4 6" id="KW-1133">Transmembrane helix</keyword>
<feature type="transmembrane region" description="Helical" evidence="6">
    <location>
        <begin position="385"/>
        <end position="403"/>
    </location>
</feature>
<feature type="transmembrane region" description="Helical" evidence="6">
    <location>
        <begin position="191"/>
        <end position="212"/>
    </location>
</feature>
<reference evidence="8 9" key="1">
    <citation type="submission" date="2018-02" db="EMBL/GenBank/DDBJ databases">
        <title>Genomic Encyclopedia of Archaeal and Bacterial Type Strains, Phase II (KMG-II): from individual species to whole genera.</title>
        <authorList>
            <person name="Goeker M."/>
        </authorList>
    </citation>
    <scope>NUCLEOTIDE SEQUENCE [LARGE SCALE GENOMIC DNA]</scope>
    <source>
        <strain evidence="8 9">YU 961-1</strain>
    </source>
</reference>
<comment type="subcellular location">
    <subcellularLocation>
        <location evidence="1">Cell membrane</location>
        <topology evidence="1">Multi-pass membrane protein</topology>
    </subcellularLocation>
</comment>
<feature type="transmembrane region" description="Helical" evidence="6">
    <location>
        <begin position="90"/>
        <end position="111"/>
    </location>
</feature>